<dbReference type="InterPro" id="IPR002659">
    <property type="entry name" value="Glyco_trans_31"/>
</dbReference>
<evidence type="ECO:0000256" key="9">
    <source>
        <dbReference type="ARBA" id="ARBA00023136"/>
    </source>
</evidence>
<name>A0A1I8BRQ2_MELHA</name>
<evidence type="ECO:0000256" key="7">
    <source>
        <dbReference type="ARBA" id="ARBA00022989"/>
    </source>
</evidence>
<dbReference type="GO" id="GO:0000139">
    <property type="term" value="C:Golgi membrane"/>
    <property type="evidence" value="ECO:0007669"/>
    <property type="project" value="UniProtKB-SubCell"/>
</dbReference>
<keyword evidence="5" id="KW-0812">Transmembrane</keyword>
<dbReference type="Proteomes" id="UP000095281">
    <property type="component" value="Unplaced"/>
</dbReference>
<dbReference type="EC" id="2.4.1.-" evidence="10"/>
<evidence type="ECO:0000256" key="6">
    <source>
        <dbReference type="ARBA" id="ARBA00022968"/>
    </source>
</evidence>
<keyword evidence="9" id="KW-0472">Membrane</keyword>
<keyword evidence="7" id="KW-1133">Transmembrane helix</keyword>
<dbReference type="Pfam" id="PF01762">
    <property type="entry name" value="Galactosyl_T"/>
    <property type="match status" value="1"/>
</dbReference>
<keyword evidence="3 10" id="KW-0328">Glycosyltransferase</keyword>
<comment type="similarity">
    <text evidence="2 10">Belongs to the glycosyltransferase 31 family.</text>
</comment>
<evidence type="ECO:0000256" key="5">
    <source>
        <dbReference type="ARBA" id="ARBA00022692"/>
    </source>
</evidence>
<dbReference type="GO" id="GO:0016758">
    <property type="term" value="F:hexosyltransferase activity"/>
    <property type="evidence" value="ECO:0007669"/>
    <property type="project" value="InterPro"/>
</dbReference>
<keyword evidence="4" id="KW-0808">Transferase</keyword>
<proteinExistence type="inferred from homology"/>
<dbReference type="Gene3D" id="3.90.550.50">
    <property type="match status" value="1"/>
</dbReference>
<dbReference type="OMA" id="CSRINAV"/>
<evidence type="ECO:0000256" key="8">
    <source>
        <dbReference type="ARBA" id="ARBA00023034"/>
    </source>
</evidence>
<dbReference type="PANTHER" id="PTHR11214:SF378">
    <property type="entry name" value="BETA-1,3-GALACTOSYLTRANSFERASE 4"/>
    <property type="match status" value="1"/>
</dbReference>
<dbReference type="AlphaFoldDB" id="A0A1I8BRQ2"/>
<dbReference type="WBParaSite" id="MhA1_Contig447.frz3.gene9">
    <property type="protein sequence ID" value="MhA1_Contig447.frz3.gene9"/>
    <property type="gene ID" value="MhA1_Contig447.frz3.gene9"/>
</dbReference>
<evidence type="ECO:0000256" key="4">
    <source>
        <dbReference type="ARBA" id="ARBA00022679"/>
    </source>
</evidence>
<evidence type="ECO:0000313" key="12">
    <source>
        <dbReference type="WBParaSite" id="MhA1_Contig447.frz3.gene9"/>
    </source>
</evidence>
<keyword evidence="8 10" id="KW-0333">Golgi apparatus</keyword>
<evidence type="ECO:0000256" key="10">
    <source>
        <dbReference type="RuleBase" id="RU363063"/>
    </source>
</evidence>
<evidence type="ECO:0000313" key="11">
    <source>
        <dbReference type="Proteomes" id="UP000095281"/>
    </source>
</evidence>
<dbReference type="PANTHER" id="PTHR11214">
    <property type="entry name" value="BETA-1,3-N-ACETYLGLUCOSAMINYLTRANSFERASE"/>
    <property type="match status" value="1"/>
</dbReference>
<keyword evidence="11" id="KW-1185">Reference proteome</keyword>
<protein>
    <recommendedName>
        <fullName evidence="10">Hexosyltransferase</fullName>
        <ecNumber evidence="10">2.4.1.-</ecNumber>
    </recommendedName>
</protein>
<evidence type="ECO:0000256" key="2">
    <source>
        <dbReference type="ARBA" id="ARBA00008661"/>
    </source>
</evidence>
<dbReference type="GO" id="GO:0006493">
    <property type="term" value="P:protein O-linked glycosylation"/>
    <property type="evidence" value="ECO:0007669"/>
    <property type="project" value="TreeGrafter"/>
</dbReference>
<evidence type="ECO:0000256" key="1">
    <source>
        <dbReference type="ARBA" id="ARBA00004323"/>
    </source>
</evidence>
<evidence type="ECO:0000256" key="3">
    <source>
        <dbReference type="ARBA" id="ARBA00022676"/>
    </source>
</evidence>
<organism evidence="11 12">
    <name type="scientific">Meloidogyne hapla</name>
    <name type="common">Root-knot nematode worm</name>
    <dbReference type="NCBI Taxonomy" id="6305"/>
    <lineage>
        <taxon>Eukaryota</taxon>
        <taxon>Metazoa</taxon>
        <taxon>Ecdysozoa</taxon>
        <taxon>Nematoda</taxon>
        <taxon>Chromadorea</taxon>
        <taxon>Rhabditida</taxon>
        <taxon>Tylenchina</taxon>
        <taxon>Tylenchomorpha</taxon>
        <taxon>Tylenchoidea</taxon>
        <taxon>Meloidogynidae</taxon>
        <taxon>Meloidogyninae</taxon>
        <taxon>Meloidogyne</taxon>
    </lineage>
</organism>
<accession>A0A1I8BRQ2</accession>
<reference evidence="12" key="1">
    <citation type="submission" date="2016-11" db="UniProtKB">
        <authorList>
            <consortium name="WormBaseParasite"/>
        </authorList>
    </citation>
    <scope>IDENTIFICATION</scope>
</reference>
<keyword evidence="6" id="KW-0735">Signal-anchor</keyword>
<sequence>MNKAWEEDSKHLRNFTAKFKNMEHQYSLQKPSKSPCNNDTKVFILVLSRRESYINREAIRLTWLKYRVHAALQWQQTFCPQAQYIMKTDDDTVVHLERLVFWTNLDFDVELEENNPATCFGKVLVNRWPIRGKYSKWYVPEEVYPNKAYPNYLNGCTYMCSALAIKRILDTCSRINAVNMEDVLFTGIVAQEANVSRVDKPWHFWLGGKFDQQTYCADGFPYTFAVFDHIYSIELFYNLYDKLKSMKCKWNL</sequence>
<comment type="subcellular location">
    <subcellularLocation>
        <location evidence="1 10">Golgi apparatus membrane</location>
        <topology evidence="1 10">Single-pass type II membrane protein</topology>
    </subcellularLocation>
</comment>